<feature type="domain" description="Zinc knuckle CX2CX4HX4C" evidence="2">
    <location>
        <begin position="25"/>
        <end position="70"/>
    </location>
</feature>
<feature type="non-terminal residue" evidence="3">
    <location>
        <position position="1"/>
    </location>
</feature>
<feature type="compositionally biased region" description="Basic and acidic residues" evidence="1">
    <location>
        <begin position="330"/>
        <end position="346"/>
    </location>
</feature>
<evidence type="ECO:0000313" key="3">
    <source>
        <dbReference type="EMBL" id="KAH0921225.1"/>
    </source>
</evidence>
<keyword evidence="4" id="KW-1185">Reference proteome</keyword>
<feature type="region of interest" description="Disordered" evidence="1">
    <location>
        <begin position="475"/>
        <end position="555"/>
    </location>
</feature>
<evidence type="ECO:0000259" key="2">
    <source>
        <dbReference type="Pfam" id="PF14392"/>
    </source>
</evidence>
<feature type="compositionally biased region" description="Basic and acidic residues" evidence="1">
    <location>
        <begin position="293"/>
        <end position="323"/>
    </location>
</feature>
<evidence type="ECO:0000256" key="1">
    <source>
        <dbReference type="SAM" id="MobiDB-lite"/>
    </source>
</evidence>
<feature type="region of interest" description="Disordered" evidence="1">
    <location>
        <begin position="178"/>
        <end position="350"/>
    </location>
</feature>
<feature type="compositionally biased region" description="Basic and acidic residues" evidence="1">
    <location>
        <begin position="397"/>
        <end position="410"/>
    </location>
</feature>
<feature type="region of interest" description="Disordered" evidence="1">
    <location>
        <begin position="377"/>
        <end position="425"/>
    </location>
</feature>
<reference evidence="3 4" key="1">
    <citation type="submission" date="2021-05" db="EMBL/GenBank/DDBJ databases">
        <title>Genome Assembly of Synthetic Allotetraploid Brassica napus Reveals Homoeologous Exchanges between Subgenomes.</title>
        <authorList>
            <person name="Davis J.T."/>
        </authorList>
    </citation>
    <scope>NUCLEOTIDE SEQUENCE [LARGE SCALE GENOMIC DNA]</scope>
    <source>
        <strain evidence="4">cv. Da-Ae</strain>
        <tissue evidence="3">Seedling</tissue>
    </source>
</reference>
<feature type="compositionally biased region" description="Basic and acidic residues" evidence="1">
    <location>
        <begin position="231"/>
        <end position="246"/>
    </location>
</feature>
<accession>A0ABQ8CVV8</accession>
<feature type="compositionally biased region" description="Basic residues" evidence="1">
    <location>
        <begin position="531"/>
        <end position="548"/>
    </location>
</feature>
<gene>
    <name evidence="3" type="ORF">HID58_021243</name>
</gene>
<dbReference type="Pfam" id="PF14392">
    <property type="entry name" value="zf-CCHC_4"/>
    <property type="match status" value="1"/>
</dbReference>
<proteinExistence type="predicted"/>
<sequence length="633" mass="72935">SIGLALGEVDKVDVDNGRVRVKINADEPLQFERKAGYSNGDVITVSLKYEELHRYCYTCKRISHEEGTCPELSTNQRDVNRIARLEQKEKEELAAKEAFSAPARGFESQVRFDSQMRNPHNLDRARKLADQQVRRNERSGTEYNKKTEYEDLRARISSRRDYQAKTVWNRLEGNSVGKIPRDRERYHPYQKELPPDTRAFKRTYESHKHGRYGDSASSSSWRVKGSSPQNRYRDQEESPERRRNDAPLRTYRSPDSQRTISEPYNAHRSDLSGRRNVHQSRGEPRFEWQPVRVTERRIEGHNRRTAERETEQERERETEEARRWRLKGKAIRENSGEKEDNQRQDRIANGTLIINEPTTLDIPENQVHVEMNKMITGPQRDDRAAHTSSGTATSKPVEGRETHTSGREMNKMGQAGHPSPPKETGLLSEEEINQITEQYASVDFEMDEEMLNEDDLLDETDDDLVVPETQEVVVKDNPAQKNTDDSGARGMGKETEKVKKIQKDSMPPISINKRRGTRSPDRKGTAASKKLAVRGRASPKGKLVKHGRPNSSRAPGMIPVHHLIDFDRKVWNVDLVHEFIAVADVPKVLDIRLSKTGRRDAYTWRHTSSGNYTVRWMHPGKNMKKEQVSALSY</sequence>
<feature type="compositionally biased region" description="Polar residues" evidence="1">
    <location>
        <begin position="253"/>
        <end position="262"/>
    </location>
</feature>
<evidence type="ECO:0000313" key="4">
    <source>
        <dbReference type="Proteomes" id="UP000824890"/>
    </source>
</evidence>
<feature type="compositionally biased region" description="Basic and acidic residues" evidence="1">
    <location>
        <begin position="179"/>
        <end position="207"/>
    </location>
</feature>
<organism evidence="3 4">
    <name type="scientific">Brassica napus</name>
    <name type="common">Rape</name>
    <dbReference type="NCBI Taxonomy" id="3708"/>
    <lineage>
        <taxon>Eukaryota</taxon>
        <taxon>Viridiplantae</taxon>
        <taxon>Streptophyta</taxon>
        <taxon>Embryophyta</taxon>
        <taxon>Tracheophyta</taxon>
        <taxon>Spermatophyta</taxon>
        <taxon>Magnoliopsida</taxon>
        <taxon>eudicotyledons</taxon>
        <taxon>Gunneridae</taxon>
        <taxon>Pentapetalae</taxon>
        <taxon>rosids</taxon>
        <taxon>malvids</taxon>
        <taxon>Brassicales</taxon>
        <taxon>Brassicaceae</taxon>
        <taxon>Brassiceae</taxon>
        <taxon>Brassica</taxon>
    </lineage>
</organism>
<name>A0ABQ8CVV8_BRANA</name>
<dbReference type="EMBL" id="JAGKQM010000006">
    <property type="protein sequence ID" value="KAH0921225.1"/>
    <property type="molecule type" value="Genomic_DNA"/>
</dbReference>
<protein>
    <recommendedName>
        <fullName evidence="2">Zinc knuckle CX2CX4HX4C domain-containing protein</fullName>
    </recommendedName>
</protein>
<dbReference type="InterPro" id="IPR025836">
    <property type="entry name" value="Zn_knuckle_CX2CX4HX4C"/>
</dbReference>
<feature type="compositionally biased region" description="Polar residues" evidence="1">
    <location>
        <begin position="215"/>
        <end position="230"/>
    </location>
</feature>
<feature type="compositionally biased region" description="Basic and acidic residues" evidence="1">
    <location>
        <begin position="482"/>
        <end position="503"/>
    </location>
</feature>
<feature type="region of interest" description="Disordered" evidence="1">
    <location>
        <begin position="126"/>
        <end position="146"/>
    </location>
</feature>
<comment type="caution">
    <text evidence="3">The sequence shown here is derived from an EMBL/GenBank/DDBJ whole genome shotgun (WGS) entry which is preliminary data.</text>
</comment>
<dbReference type="Proteomes" id="UP000824890">
    <property type="component" value="Unassembled WGS sequence"/>
</dbReference>